<keyword evidence="4" id="KW-0067">ATP-binding</keyword>
<evidence type="ECO:0000313" key="7">
    <source>
        <dbReference type="EMBL" id="GBG33874.1"/>
    </source>
</evidence>
<evidence type="ECO:0000256" key="5">
    <source>
        <dbReference type="SAM" id="Coils"/>
    </source>
</evidence>
<dbReference type="SUPFAM" id="SSF56112">
    <property type="entry name" value="Protein kinase-like (PK-like)"/>
    <property type="match status" value="1"/>
</dbReference>
<keyword evidence="1" id="KW-0808">Transferase</keyword>
<dbReference type="InterPro" id="IPR011009">
    <property type="entry name" value="Kinase-like_dom_sf"/>
</dbReference>
<dbReference type="Proteomes" id="UP000241890">
    <property type="component" value="Unassembled WGS sequence"/>
</dbReference>
<dbReference type="EMBL" id="BEYU01000172">
    <property type="protein sequence ID" value="GBG33874.1"/>
    <property type="molecule type" value="Genomic_DNA"/>
</dbReference>
<keyword evidence="8" id="KW-1185">Reference proteome</keyword>
<reference evidence="7 8" key="1">
    <citation type="submission" date="2017-12" db="EMBL/GenBank/DDBJ databases">
        <title>Sequencing, de novo assembly and annotation of complete genome of a new Thraustochytrid species, strain FCC1311.</title>
        <authorList>
            <person name="Sedici K."/>
            <person name="Godart F."/>
            <person name="Aiese Cigliano R."/>
            <person name="Sanseverino W."/>
            <person name="Barakat M."/>
            <person name="Ortet P."/>
            <person name="Marechal E."/>
            <person name="Cagnac O."/>
            <person name="Amato A."/>
        </authorList>
    </citation>
    <scope>NUCLEOTIDE SEQUENCE [LARGE SCALE GENOMIC DNA]</scope>
</reference>
<dbReference type="OrthoDB" id="3030888at2759"/>
<evidence type="ECO:0000313" key="8">
    <source>
        <dbReference type="Proteomes" id="UP000241890"/>
    </source>
</evidence>
<feature type="coiled-coil region" evidence="5">
    <location>
        <begin position="185"/>
        <end position="212"/>
    </location>
</feature>
<dbReference type="InterPro" id="IPR008271">
    <property type="entry name" value="Ser/Thr_kinase_AS"/>
</dbReference>
<dbReference type="InParanoid" id="A0A2R5H0N1"/>
<dbReference type="GO" id="GO:0005524">
    <property type="term" value="F:ATP binding"/>
    <property type="evidence" value="ECO:0007669"/>
    <property type="project" value="UniProtKB-KW"/>
</dbReference>
<comment type="caution">
    <text evidence="7">The sequence shown here is derived from an EMBL/GenBank/DDBJ whole genome shotgun (WGS) entry which is preliminary data.</text>
</comment>
<dbReference type="InterPro" id="IPR050538">
    <property type="entry name" value="MAP_kinase_kinase_kinase"/>
</dbReference>
<dbReference type="Gene3D" id="1.10.510.10">
    <property type="entry name" value="Transferase(Phosphotransferase) domain 1"/>
    <property type="match status" value="1"/>
</dbReference>
<dbReference type="PROSITE" id="PS50011">
    <property type="entry name" value="PROTEIN_KINASE_DOM"/>
    <property type="match status" value="1"/>
</dbReference>
<evidence type="ECO:0000256" key="1">
    <source>
        <dbReference type="ARBA" id="ARBA00022679"/>
    </source>
</evidence>
<dbReference type="AlphaFoldDB" id="A0A2R5H0N1"/>
<evidence type="ECO:0000256" key="4">
    <source>
        <dbReference type="ARBA" id="ARBA00022840"/>
    </source>
</evidence>
<dbReference type="PANTHER" id="PTHR48016:SF56">
    <property type="entry name" value="MAPKK KINASE"/>
    <property type="match status" value="1"/>
</dbReference>
<dbReference type="PROSITE" id="PS00108">
    <property type="entry name" value="PROTEIN_KINASE_ST"/>
    <property type="match status" value="1"/>
</dbReference>
<name>A0A2R5H0N1_9STRA</name>
<proteinExistence type="predicted"/>
<sequence>MHVDLRDRVNHHLQLHLGIAHAQKMDKMRFFLDRVQRDDPVADQDAFRRDVDEGIRLSRSTGERGFNNMRVVNLFNGAGIAQGDTQLHIDAEILHFAGTERTGLFVDVVRKLGVPFRIPDFIIAPEAWSAAALATCRLIRNVQLSPRGPRFMADVGPRLDTLVGDGEEFLTFCNEDLTHVAEQVCASLGGDLDRLRQEVDAATARLNDRLGEGQPMYTEGLGTQMKDLLDAGSRLVEARTVLENAAWTNDPITKISPKAERVFRWPSREQYLNAMTDWDWMHPVIRALAAANMILKVLVTTGAGELIEVHPWEPHRARYVVHTAQNMGLRVIATVAGIGDFEIWSPTVGAEPGYPRSHWWAGGRCSIPYMLDMTLAPGFQKLGAPCPLDEAAIDSLKTALTAPLRRARHEAKEELLELVGPESQVSRIINVKVTVLEYIAKLRGAFVGEDLYASVKAVDRYVEALNAVEPDTLGAFPQVDEFCERARASLATLNDLIGASRGGIVMWSVETTVREVRQVQTLCNKIPNAASDPIGDVHEACAATRDMFRDCTAKEICRNEWSRANENGKLQLLGRSERSTVHAGILETETGLVPVAIKSTCIQDPDDLESLANEVSALLRVGDHPRLLGFYGYTLTRDLGGEERVVLILELGTTSLAASLEQAQESLTADAALYISWSVVEGVRRCHALGVVHQDIKAENVVMVDGRAKLADLGNASIRRMAATTRTMRRPVQAGFSALAAPEVLMKPDGYEQGHTRKSDAYSLGLLLLQIQLARGGVPLFGSKESGAPLPDCFVQVLGMYCAVQEDTFQLHPRIEAAMNQKGIDERVLPAIRTCLVERTLPALQRPSRALPE</sequence>
<dbReference type="SMART" id="SM00220">
    <property type="entry name" value="S_TKc"/>
    <property type="match status" value="1"/>
</dbReference>
<organism evidence="7 8">
    <name type="scientific">Hondaea fermentalgiana</name>
    <dbReference type="NCBI Taxonomy" id="2315210"/>
    <lineage>
        <taxon>Eukaryota</taxon>
        <taxon>Sar</taxon>
        <taxon>Stramenopiles</taxon>
        <taxon>Bigyra</taxon>
        <taxon>Labyrinthulomycetes</taxon>
        <taxon>Thraustochytrida</taxon>
        <taxon>Thraustochytriidae</taxon>
        <taxon>Hondaea</taxon>
    </lineage>
</organism>
<dbReference type="Pfam" id="PF00069">
    <property type="entry name" value="Pkinase"/>
    <property type="match status" value="1"/>
</dbReference>
<evidence type="ECO:0000256" key="3">
    <source>
        <dbReference type="ARBA" id="ARBA00022777"/>
    </source>
</evidence>
<dbReference type="InterPro" id="IPR000719">
    <property type="entry name" value="Prot_kinase_dom"/>
</dbReference>
<evidence type="ECO:0000259" key="6">
    <source>
        <dbReference type="PROSITE" id="PS50011"/>
    </source>
</evidence>
<evidence type="ECO:0000256" key="2">
    <source>
        <dbReference type="ARBA" id="ARBA00022741"/>
    </source>
</evidence>
<feature type="domain" description="Protein kinase" evidence="6">
    <location>
        <begin position="567"/>
        <end position="853"/>
    </location>
</feature>
<keyword evidence="5" id="KW-0175">Coiled coil</keyword>
<dbReference type="GO" id="GO:0004672">
    <property type="term" value="F:protein kinase activity"/>
    <property type="evidence" value="ECO:0007669"/>
    <property type="project" value="InterPro"/>
</dbReference>
<accession>A0A2R5H0N1</accession>
<keyword evidence="3 7" id="KW-0418">Kinase</keyword>
<dbReference type="CDD" id="cd00180">
    <property type="entry name" value="PKc"/>
    <property type="match status" value="1"/>
</dbReference>
<keyword evidence="2" id="KW-0547">Nucleotide-binding</keyword>
<protein>
    <submittedName>
        <fullName evidence="7">Protein kinase, putative</fullName>
    </submittedName>
</protein>
<dbReference type="PANTHER" id="PTHR48016">
    <property type="entry name" value="MAP KINASE KINASE KINASE SSK2-RELATED-RELATED"/>
    <property type="match status" value="1"/>
</dbReference>
<gene>
    <name evidence="7" type="ORF">FCC1311_100972</name>
</gene>